<keyword evidence="3" id="KW-1185">Reference proteome</keyword>
<feature type="region of interest" description="Disordered" evidence="1">
    <location>
        <begin position="86"/>
        <end position="143"/>
    </location>
</feature>
<reference evidence="2 3" key="1">
    <citation type="submission" date="2020-01" db="EMBL/GenBank/DDBJ databases">
        <title>Insect and environment-associated Actinomycetes.</title>
        <authorList>
            <person name="Currrie C."/>
            <person name="Chevrette M."/>
            <person name="Carlson C."/>
            <person name="Stubbendieck R."/>
            <person name="Wendt-Pienkowski E."/>
        </authorList>
    </citation>
    <scope>NUCLEOTIDE SEQUENCE [LARGE SCALE GENOMIC DNA]</scope>
    <source>
        <strain evidence="2 3">SID8386</strain>
    </source>
</reference>
<evidence type="ECO:0000313" key="3">
    <source>
        <dbReference type="Proteomes" id="UP000470404"/>
    </source>
</evidence>
<proteinExistence type="predicted"/>
<evidence type="ECO:0000256" key="1">
    <source>
        <dbReference type="SAM" id="MobiDB-lite"/>
    </source>
</evidence>
<sequence>MPERAGLPGPPSDRPTAAGAARLQGCWKATHPGGNSTMRTIVARTLISGSLLGAALAVAACGGGSQTGQAAAAPSALSAAPTASSVAAPSSSATPVPSTQAQAPTHASKPKPHPTPAKEQPGDRLPGKGELGNGADCGPIDGPGGKVDVVTEATPAGTVGCTEAIDVMSGYLAQAPTKAQGTGRFLDVDGWNCGYDGGNGGSKQIFCGSKGLSFHGKAG</sequence>
<name>A0ABX0C2A4_9PSEU</name>
<accession>A0ABX0C2A4</accession>
<gene>
    <name evidence="2" type="ORF">G3I59_35075</name>
</gene>
<evidence type="ECO:0000313" key="2">
    <source>
        <dbReference type="EMBL" id="NEC60674.1"/>
    </source>
</evidence>
<protein>
    <submittedName>
        <fullName evidence="2">Uncharacterized protein</fullName>
    </submittedName>
</protein>
<dbReference type="EMBL" id="JAAGNC010000175">
    <property type="protein sequence ID" value="NEC60674.1"/>
    <property type="molecule type" value="Genomic_DNA"/>
</dbReference>
<feature type="compositionally biased region" description="Low complexity" evidence="1">
    <location>
        <begin position="86"/>
        <end position="101"/>
    </location>
</feature>
<organism evidence="2 3">
    <name type="scientific">Amycolatopsis rubida</name>
    <dbReference type="NCBI Taxonomy" id="112413"/>
    <lineage>
        <taxon>Bacteria</taxon>
        <taxon>Bacillati</taxon>
        <taxon>Actinomycetota</taxon>
        <taxon>Actinomycetes</taxon>
        <taxon>Pseudonocardiales</taxon>
        <taxon>Pseudonocardiaceae</taxon>
        <taxon>Amycolatopsis</taxon>
    </lineage>
</organism>
<comment type="caution">
    <text evidence="2">The sequence shown here is derived from an EMBL/GenBank/DDBJ whole genome shotgun (WGS) entry which is preliminary data.</text>
</comment>
<dbReference type="Proteomes" id="UP000470404">
    <property type="component" value="Unassembled WGS sequence"/>
</dbReference>